<dbReference type="InterPro" id="IPR013783">
    <property type="entry name" value="Ig-like_fold"/>
</dbReference>
<dbReference type="PROSITE" id="PS50853">
    <property type="entry name" value="FN3"/>
    <property type="match status" value="1"/>
</dbReference>
<evidence type="ECO:0000256" key="1">
    <source>
        <dbReference type="SAM" id="Phobius"/>
    </source>
</evidence>
<dbReference type="Proteomes" id="UP000494106">
    <property type="component" value="Unassembled WGS sequence"/>
</dbReference>
<dbReference type="InterPro" id="IPR003961">
    <property type="entry name" value="FN3_dom"/>
</dbReference>
<keyword evidence="1" id="KW-1133">Transmembrane helix</keyword>
<comment type="caution">
    <text evidence="3">The sequence shown here is derived from an EMBL/GenBank/DDBJ whole genome shotgun (WGS) entry which is preliminary data.</text>
</comment>
<dbReference type="OrthoDB" id="6266590at2759"/>
<keyword evidence="1" id="KW-0812">Transmembrane</keyword>
<dbReference type="Gene3D" id="2.60.40.10">
    <property type="entry name" value="Immunoglobulins"/>
    <property type="match status" value="2"/>
</dbReference>
<dbReference type="EMBL" id="CADEBC010000858">
    <property type="protein sequence ID" value="CAB3261790.1"/>
    <property type="molecule type" value="Genomic_DNA"/>
</dbReference>
<name>A0A8S1BPQ5_ARCPL</name>
<proteinExistence type="predicted"/>
<dbReference type="CDD" id="cd00063">
    <property type="entry name" value="FN3"/>
    <property type="match status" value="1"/>
</dbReference>
<feature type="transmembrane region" description="Helical" evidence="1">
    <location>
        <begin position="192"/>
        <end position="215"/>
    </location>
</feature>
<accession>A0A8S1BPQ5</accession>
<keyword evidence="4" id="KW-1185">Reference proteome</keyword>
<organism evidence="3 4">
    <name type="scientific">Arctia plantaginis</name>
    <name type="common">Wood tiger moth</name>
    <name type="synonym">Phalaena plantaginis</name>
    <dbReference type="NCBI Taxonomy" id="874455"/>
    <lineage>
        <taxon>Eukaryota</taxon>
        <taxon>Metazoa</taxon>
        <taxon>Ecdysozoa</taxon>
        <taxon>Arthropoda</taxon>
        <taxon>Hexapoda</taxon>
        <taxon>Insecta</taxon>
        <taxon>Pterygota</taxon>
        <taxon>Neoptera</taxon>
        <taxon>Endopterygota</taxon>
        <taxon>Lepidoptera</taxon>
        <taxon>Glossata</taxon>
        <taxon>Ditrysia</taxon>
        <taxon>Noctuoidea</taxon>
        <taxon>Erebidae</taxon>
        <taxon>Arctiinae</taxon>
        <taxon>Arctia</taxon>
    </lineage>
</organism>
<evidence type="ECO:0000313" key="4">
    <source>
        <dbReference type="Proteomes" id="UP000494106"/>
    </source>
</evidence>
<dbReference type="SUPFAM" id="SSF48726">
    <property type="entry name" value="Immunoglobulin"/>
    <property type="match status" value="1"/>
</dbReference>
<evidence type="ECO:0000313" key="3">
    <source>
        <dbReference type="EMBL" id="CAB3261790.1"/>
    </source>
</evidence>
<dbReference type="InterPro" id="IPR036116">
    <property type="entry name" value="FN3_sf"/>
</dbReference>
<evidence type="ECO:0000259" key="2">
    <source>
        <dbReference type="PROSITE" id="PS50853"/>
    </source>
</evidence>
<feature type="domain" description="Fibronectin type-III" evidence="2">
    <location>
        <begin position="70"/>
        <end position="171"/>
    </location>
</feature>
<dbReference type="AlphaFoldDB" id="A0A8S1BPQ5"/>
<gene>
    <name evidence="3" type="ORF">APLA_LOCUS18168</name>
</gene>
<keyword evidence="1" id="KW-0472">Membrane</keyword>
<dbReference type="SUPFAM" id="SSF49265">
    <property type="entry name" value="Fibronectin type III"/>
    <property type="match status" value="1"/>
</dbReference>
<sequence>MQLYIMDYGGYGVLIGDSGGFDRASNNVGPVDGSLLLRNLGVEDAGLYECSVENETAYIDRVNLTVRTEPPPLVNVTVHASTILALILWNVAGDGGHPITDFTAQYRSAAPVNGSLEPWRPISPNHISPNSRQIDVYHLDTNASYWFRVWATNMLGPGPPVEVLATTLYSDQEAELYKRFFEGAESFDTRTWVAAVCVVMGTLVVLAAGTCAVLCREWRRNDYIEDQDVMELVPNIILNPGFMEMDPIRPREPLASSIIRSTECPGPGKPRRV</sequence>
<protein>
    <recommendedName>
        <fullName evidence="2">Fibronectin type-III domain-containing protein</fullName>
    </recommendedName>
</protein>
<dbReference type="InterPro" id="IPR036179">
    <property type="entry name" value="Ig-like_dom_sf"/>
</dbReference>
<reference evidence="3 4" key="1">
    <citation type="submission" date="2020-04" db="EMBL/GenBank/DDBJ databases">
        <authorList>
            <person name="Wallbank WR R."/>
            <person name="Pardo Diaz C."/>
            <person name="Kozak K."/>
            <person name="Martin S."/>
            <person name="Jiggins C."/>
            <person name="Moest M."/>
            <person name="Warren A I."/>
            <person name="Byers J.R.P. K."/>
            <person name="Montejo-Kovacevich G."/>
            <person name="Yen C E."/>
        </authorList>
    </citation>
    <scope>NUCLEOTIDE SEQUENCE [LARGE SCALE GENOMIC DNA]</scope>
</reference>